<protein>
    <recommendedName>
        <fullName evidence="4">DUF1795 domain-containing protein</fullName>
    </recommendedName>
</protein>
<sequence length="192" mass="21465">MKALLFVIGLLLTSLAAPAQDGGVTFRVDEQLNLWLPEQPQELNVAQTLKDRNSASKNEPMAQVTRAFRLEDGVATYIIIRIPLAEPPPLPASFAERKAYYTDRTIPLLMTQAKGEVLTQSVEQLAGADVITLKFQALNAAGQPSVKYLRTFTLGRIVYQLYFVPRDGRGDDSQQLRNWFFSFKRPTPVAKP</sequence>
<evidence type="ECO:0000313" key="3">
    <source>
        <dbReference type="Proteomes" id="UP000282184"/>
    </source>
</evidence>
<feature type="signal peptide" evidence="1">
    <location>
        <begin position="1"/>
        <end position="19"/>
    </location>
</feature>
<reference evidence="2 3" key="1">
    <citation type="submission" date="2018-12" db="EMBL/GenBank/DDBJ databases">
        <title>Hymenobacter gummosus sp. nov., isolated from a spring.</title>
        <authorList>
            <person name="Nie L."/>
        </authorList>
    </citation>
    <scope>NUCLEOTIDE SEQUENCE [LARGE SCALE GENOMIC DNA]</scope>
    <source>
        <strain evidence="2 3">KCTC 52166</strain>
    </source>
</reference>
<evidence type="ECO:0000256" key="1">
    <source>
        <dbReference type="SAM" id="SignalP"/>
    </source>
</evidence>
<dbReference type="OrthoDB" id="880147at2"/>
<proteinExistence type="predicted"/>
<name>A0A3S0H356_9BACT</name>
<accession>A0A3S0H356</accession>
<evidence type="ECO:0000313" key="2">
    <source>
        <dbReference type="EMBL" id="RTQ47550.1"/>
    </source>
</evidence>
<comment type="caution">
    <text evidence="2">The sequence shown here is derived from an EMBL/GenBank/DDBJ whole genome shotgun (WGS) entry which is preliminary data.</text>
</comment>
<keyword evidence="3" id="KW-1185">Reference proteome</keyword>
<dbReference type="AlphaFoldDB" id="A0A3S0H356"/>
<dbReference type="RefSeq" id="WP_126694801.1">
    <property type="nucleotide sequence ID" value="NZ_RXOF01000012.1"/>
</dbReference>
<keyword evidence="1" id="KW-0732">Signal</keyword>
<gene>
    <name evidence="2" type="ORF">EJV47_19230</name>
</gene>
<dbReference type="Proteomes" id="UP000282184">
    <property type="component" value="Unassembled WGS sequence"/>
</dbReference>
<organism evidence="2 3">
    <name type="scientific">Hymenobacter gummosus</name>
    <dbReference type="NCBI Taxonomy" id="1776032"/>
    <lineage>
        <taxon>Bacteria</taxon>
        <taxon>Pseudomonadati</taxon>
        <taxon>Bacteroidota</taxon>
        <taxon>Cytophagia</taxon>
        <taxon>Cytophagales</taxon>
        <taxon>Hymenobacteraceae</taxon>
        <taxon>Hymenobacter</taxon>
    </lineage>
</organism>
<dbReference type="EMBL" id="RXOF01000012">
    <property type="protein sequence ID" value="RTQ47550.1"/>
    <property type="molecule type" value="Genomic_DNA"/>
</dbReference>
<evidence type="ECO:0008006" key="4">
    <source>
        <dbReference type="Google" id="ProtNLM"/>
    </source>
</evidence>
<feature type="chain" id="PRO_5018532729" description="DUF1795 domain-containing protein" evidence="1">
    <location>
        <begin position="20"/>
        <end position="192"/>
    </location>
</feature>